<evidence type="ECO:0000256" key="1">
    <source>
        <dbReference type="ARBA" id="ARBA00010651"/>
    </source>
</evidence>
<comment type="subunit">
    <text evidence="11">The main subunits of the menaquinol:cytochrome c complex are a Rieske-type iron-sulfur protein (QcrA), a cytochrome b (QcrB) and a cytochrome c (QcrC).</text>
</comment>
<evidence type="ECO:0000256" key="6">
    <source>
        <dbReference type="ARBA" id="ARBA00023002"/>
    </source>
</evidence>
<evidence type="ECO:0000256" key="2">
    <source>
        <dbReference type="ARBA" id="ARBA00022448"/>
    </source>
</evidence>
<evidence type="ECO:0000256" key="4">
    <source>
        <dbReference type="ARBA" id="ARBA00022723"/>
    </source>
</evidence>
<dbReference type="GO" id="GO:0046872">
    <property type="term" value="F:metal ion binding"/>
    <property type="evidence" value="ECO:0007669"/>
    <property type="project" value="UniProtKB-KW"/>
</dbReference>
<evidence type="ECO:0000256" key="11">
    <source>
        <dbReference type="ARBA" id="ARBA00064458"/>
    </source>
</evidence>
<dbReference type="CDD" id="cd03467">
    <property type="entry name" value="Rieske"/>
    <property type="match status" value="1"/>
</dbReference>
<evidence type="ECO:0000256" key="15">
    <source>
        <dbReference type="SAM" id="Phobius"/>
    </source>
</evidence>
<accession>A0A4Q0VWF0</accession>
<dbReference type="PROSITE" id="PS51296">
    <property type="entry name" value="RIESKE"/>
    <property type="match status" value="1"/>
</dbReference>
<dbReference type="AlphaFoldDB" id="A0A4Q0VWF0"/>
<keyword evidence="3" id="KW-0001">2Fe-2S</keyword>
<keyword evidence="15" id="KW-0472">Membrane</keyword>
<dbReference type="Gene3D" id="2.102.10.10">
    <property type="entry name" value="Rieske [2Fe-2S] iron-sulphur domain"/>
    <property type="match status" value="1"/>
</dbReference>
<keyword evidence="4" id="KW-0479">Metal-binding</keyword>
<evidence type="ECO:0000256" key="10">
    <source>
        <dbReference type="ARBA" id="ARBA00055683"/>
    </source>
</evidence>
<comment type="similarity">
    <text evidence="1">Belongs to the Rieske iron-sulfur protein family.</text>
</comment>
<dbReference type="GO" id="GO:0004497">
    <property type="term" value="F:monooxygenase activity"/>
    <property type="evidence" value="ECO:0007669"/>
    <property type="project" value="UniProtKB-ARBA"/>
</dbReference>
<reference evidence="17 18" key="1">
    <citation type="journal article" date="2019" name="Int. J. Syst. Evol. Microbiol.">
        <title>Anaerobacillus alkaliphilus sp. nov., a novel alkaliphilic and moderately halophilic bacterium.</title>
        <authorList>
            <person name="Borsodi A.K."/>
            <person name="Aszalos J.M."/>
            <person name="Bihari P."/>
            <person name="Nagy I."/>
            <person name="Schumann P."/>
            <person name="Sproer C."/>
            <person name="Kovacs A.L."/>
            <person name="Boka K."/>
            <person name="Dobosy P."/>
            <person name="Ovari M."/>
            <person name="Szili-Kovacs T."/>
            <person name="Toth E."/>
        </authorList>
    </citation>
    <scope>NUCLEOTIDE SEQUENCE [LARGE SCALE GENOMIC DNA]</scope>
    <source>
        <strain evidence="17 18">B16-10</strain>
    </source>
</reference>
<keyword evidence="5" id="KW-0249">Electron transport</keyword>
<gene>
    <name evidence="17" type="ORF">DS745_00815</name>
</gene>
<feature type="transmembrane region" description="Helical" evidence="15">
    <location>
        <begin position="12"/>
        <end position="34"/>
    </location>
</feature>
<dbReference type="EMBL" id="QOUX01000001">
    <property type="protein sequence ID" value="RXJ03964.1"/>
    <property type="molecule type" value="Genomic_DNA"/>
</dbReference>
<dbReference type="GO" id="GO:0016705">
    <property type="term" value="F:oxidoreductase activity, acting on paired donors, with incorporation or reduction of molecular oxygen"/>
    <property type="evidence" value="ECO:0007669"/>
    <property type="project" value="UniProtKB-ARBA"/>
</dbReference>
<dbReference type="GO" id="GO:0051537">
    <property type="term" value="F:2 iron, 2 sulfur cluster binding"/>
    <property type="evidence" value="ECO:0007669"/>
    <property type="project" value="UniProtKB-KW"/>
</dbReference>
<dbReference type="FunFam" id="2.102.10.10:FF:000006">
    <property type="entry name" value="Menaquinol-cytochrome c reductase, iron-sulfur subunit"/>
    <property type="match status" value="1"/>
</dbReference>
<protein>
    <recommendedName>
        <fullName evidence="12">Menaquinol:cytochrome c reductase iron-sulfur subunit</fullName>
    </recommendedName>
    <alternativeName>
        <fullName evidence="14">Cytochrome bc complex, iron-sulfur subunit</fullName>
    </alternativeName>
    <alternativeName>
        <fullName evidence="13">Rieske iron-sulfur protein QcrA</fullName>
    </alternativeName>
</protein>
<evidence type="ECO:0000256" key="14">
    <source>
        <dbReference type="ARBA" id="ARBA00076330"/>
    </source>
</evidence>
<evidence type="ECO:0000313" key="17">
    <source>
        <dbReference type="EMBL" id="RXJ03964.1"/>
    </source>
</evidence>
<dbReference type="InterPro" id="IPR017941">
    <property type="entry name" value="Rieske_2Fe-2S"/>
</dbReference>
<evidence type="ECO:0000256" key="9">
    <source>
        <dbReference type="ARBA" id="ARBA00023157"/>
    </source>
</evidence>
<keyword evidence="15" id="KW-1133">Transmembrane helix</keyword>
<organism evidence="17 18">
    <name type="scientific">Anaerobacillus alkaliphilus</name>
    <dbReference type="NCBI Taxonomy" id="1548597"/>
    <lineage>
        <taxon>Bacteria</taxon>
        <taxon>Bacillati</taxon>
        <taxon>Bacillota</taxon>
        <taxon>Bacilli</taxon>
        <taxon>Bacillales</taxon>
        <taxon>Bacillaceae</taxon>
        <taxon>Anaerobacillus</taxon>
    </lineage>
</organism>
<dbReference type="InterPro" id="IPR006311">
    <property type="entry name" value="TAT_signal"/>
</dbReference>
<dbReference type="Proteomes" id="UP000290649">
    <property type="component" value="Unassembled WGS sequence"/>
</dbReference>
<evidence type="ECO:0000256" key="5">
    <source>
        <dbReference type="ARBA" id="ARBA00022982"/>
    </source>
</evidence>
<feature type="domain" description="Rieske" evidence="16">
    <location>
        <begin position="90"/>
        <end position="159"/>
    </location>
</feature>
<dbReference type="Pfam" id="PF00355">
    <property type="entry name" value="Rieske"/>
    <property type="match status" value="1"/>
</dbReference>
<evidence type="ECO:0000256" key="7">
    <source>
        <dbReference type="ARBA" id="ARBA00023004"/>
    </source>
</evidence>
<keyword evidence="2" id="KW-0813">Transport</keyword>
<keyword evidence="6" id="KW-0560">Oxidoreductase</keyword>
<keyword evidence="7" id="KW-0408">Iron</keyword>
<dbReference type="PROSITE" id="PS51318">
    <property type="entry name" value="TAT"/>
    <property type="match status" value="1"/>
</dbReference>
<keyword evidence="15" id="KW-0812">Transmembrane</keyword>
<comment type="caution">
    <text evidence="17">The sequence shown here is derived from an EMBL/GenBank/DDBJ whole genome shotgun (WGS) entry which is preliminary data.</text>
</comment>
<sequence length="166" mass="18773">MSEKEHKVSRRQFLNYTLTGVGGFMAAGITLPMVRFALDPALKPGEETEMVAVAQVNQLSNEPKRFDFKINQVDAWYESEVSRSAWIYEEGGQIVALSPVCTHLGCTVDWNTSDDHPNRFFCPCHYGAFEKDGKNVDRTPPTQPLFVYDLEVRDGTVYLGRPRPQV</sequence>
<evidence type="ECO:0000259" key="16">
    <source>
        <dbReference type="PROSITE" id="PS51296"/>
    </source>
</evidence>
<keyword evidence="9" id="KW-1015">Disulfide bond</keyword>
<keyword evidence="8" id="KW-0411">Iron-sulfur</keyword>
<evidence type="ECO:0000256" key="13">
    <source>
        <dbReference type="ARBA" id="ARBA00075320"/>
    </source>
</evidence>
<keyword evidence="18" id="KW-1185">Reference proteome</keyword>
<comment type="function">
    <text evidence="10">Component of the menaquinol:cytochrome c reductase complex. The Rieske protein is a high potential 2Fe-2S protein.</text>
</comment>
<dbReference type="SUPFAM" id="SSF50022">
    <property type="entry name" value="ISP domain"/>
    <property type="match status" value="1"/>
</dbReference>
<evidence type="ECO:0000256" key="3">
    <source>
        <dbReference type="ARBA" id="ARBA00022714"/>
    </source>
</evidence>
<dbReference type="InterPro" id="IPR014349">
    <property type="entry name" value="Rieske_Fe-S_prot"/>
</dbReference>
<evidence type="ECO:0000256" key="12">
    <source>
        <dbReference type="ARBA" id="ARBA00067741"/>
    </source>
</evidence>
<dbReference type="PANTHER" id="PTHR10134">
    <property type="entry name" value="CYTOCHROME B-C1 COMPLEX SUBUNIT RIESKE, MITOCHONDRIAL"/>
    <property type="match status" value="1"/>
</dbReference>
<evidence type="ECO:0000313" key="18">
    <source>
        <dbReference type="Proteomes" id="UP000290649"/>
    </source>
</evidence>
<dbReference type="RefSeq" id="WP_129076308.1">
    <property type="nucleotide sequence ID" value="NZ_QOUX01000001.1"/>
</dbReference>
<dbReference type="OrthoDB" id="9767869at2"/>
<dbReference type="InterPro" id="IPR036922">
    <property type="entry name" value="Rieske_2Fe-2S_sf"/>
</dbReference>
<proteinExistence type="inferred from homology"/>
<evidence type="ECO:0000256" key="8">
    <source>
        <dbReference type="ARBA" id="ARBA00023014"/>
    </source>
</evidence>
<name>A0A4Q0VWF0_9BACI</name>